<dbReference type="GO" id="GO:0051301">
    <property type="term" value="P:cell division"/>
    <property type="evidence" value="ECO:0007669"/>
    <property type="project" value="InterPro"/>
</dbReference>
<dbReference type="AlphaFoldDB" id="S5DK88"/>
<dbReference type="InterPro" id="IPR036565">
    <property type="entry name" value="Mur-like_cat_sf"/>
</dbReference>
<dbReference type="PANTHER" id="PTHR43692:SF1">
    <property type="entry name" value="UDP-N-ACETYLMURAMOYLALANINE--D-GLUTAMATE LIGASE"/>
    <property type="match status" value="1"/>
</dbReference>
<dbReference type="SUPFAM" id="SSF53623">
    <property type="entry name" value="MurD-like peptide ligases, catalytic domain"/>
    <property type="match status" value="1"/>
</dbReference>
<dbReference type="GO" id="GO:0008360">
    <property type="term" value="P:regulation of cell shape"/>
    <property type="evidence" value="ECO:0007669"/>
    <property type="project" value="InterPro"/>
</dbReference>
<dbReference type="GO" id="GO:0008764">
    <property type="term" value="F:UDP-N-acetylmuramoylalanine-D-glutamate ligase activity"/>
    <property type="evidence" value="ECO:0007669"/>
    <property type="project" value="InterPro"/>
</dbReference>
<dbReference type="Gene3D" id="3.40.50.720">
    <property type="entry name" value="NAD(P)-binding Rossmann-like Domain"/>
    <property type="match status" value="1"/>
</dbReference>
<accession>S5DK88</accession>
<dbReference type="Gene3D" id="3.40.1190.10">
    <property type="entry name" value="Mur-like, catalytic domain"/>
    <property type="match status" value="1"/>
</dbReference>
<dbReference type="GO" id="GO:0005524">
    <property type="term" value="F:ATP binding"/>
    <property type="evidence" value="ECO:0007669"/>
    <property type="project" value="UniProtKB-KW"/>
</dbReference>
<keyword evidence="3" id="KW-0963">Cytoplasm</keyword>
<comment type="pathway">
    <text evidence="2">Cell wall biogenesis; peptidoglycan biosynthesis.</text>
</comment>
<comment type="subcellular location">
    <subcellularLocation>
        <location evidence="1">Cytoplasm</location>
    </subcellularLocation>
</comment>
<organism evidence="8">
    <name type="scientific">Candidatus Actinomarina minuta</name>
    <dbReference type="NCBI Taxonomy" id="1389454"/>
    <lineage>
        <taxon>Bacteria</taxon>
        <taxon>Bacillati</taxon>
        <taxon>Actinomycetota</taxon>
        <taxon>Actinomycetes</taxon>
        <taxon>Candidatus Actinomarinidae</taxon>
        <taxon>Candidatus Actinomarinales</taxon>
        <taxon>Candidatus Actinomarineae</taxon>
        <taxon>Candidatus Actinomarinaceae</taxon>
        <taxon>Candidatus Actinomarina</taxon>
    </lineage>
</organism>
<dbReference type="GO" id="GO:0005737">
    <property type="term" value="C:cytoplasm"/>
    <property type="evidence" value="ECO:0007669"/>
    <property type="project" value="UniProtKB-SubCell"/>
</dbReference>
<name>S5DK88_9ACTN</name>
<evidence type="ECO:0000256" key="6">
    <source>
        <dbReference type="ARBA" id="ARBA00022840"/>
    </source>
</evidence>
<dbReference type="InterPro" id="IPR036615">
    <property type="entry name" value="Mur_ligase_C_dom_sf"/>
</dbReference>
<dbReference type="InterPro" id="IPR005762">
    <property type="entry name" value="MurD"/>
</dbReference>
<dbReference type="PANTHER" id="PTHR43692">
    <property type="entry name" value="UDP-N-ACETYLMURAMOYLALANINE--D-GLUTAMATE LIGASE"/>
    <property type="match status" value="1"/>
</dbReference>
<reference evidence="8" key="1">
    <citation type="journal article" date="2013" name="Sci. Rep.">
        <title>Metagenomics uncovers a new group of low GC and ultra-small marine Actinobacteria.</title>
        <authorList>
            <person name="Ghai R."/>
            <person name="Mizuno C.M."/>
            <person name="Picazo A."/>
            <person name="Camacho A."/>
            <person name="Rodriguez-Valera F."/>
        </authorList>
    </citation>
    <scope>NUCLEOTIDE SEQUENCE</scope>
</reference>
<keyword evidence="5" id="KW-0547">Nucleotide-binding</keyword>
<dbReference type="Gene3D" id="3.90.190.20">
    <property type="entry name" value="Mur ligase, C-terminal domain"/>
    <property type="match status" value="1"/>
</dbReference>
<evidence type="ECO:0000256" key="1">
    <source>
        <dbReference type="ARBA" id="ARBA00004496"/>
    </source>
</evidence>
<dbReference type="Pfam" id="PF08245">
    <property type="entry name" value="Mur_ligase_M"/>
    <property type="match status" value="1"/>
</dbReference>
<evidence type="ECO:0000313" key="8">
    <source>
        <dbReference type="EMBL" id="AGQ19179.1"/>
    </source>
</evidence>
<dbReference type="EMBL" id="KC811124">
    <property type="protein sequence ID" value="AGQ19179.1"/>
    <property type="molecule type" value="Genomic_DNA"/>
</dbReference>
<feature type="domain" description="Mur ligase central" evidence="7">
    <location>
        <begin position="97"/>
        <end position="207"/>
    </location>
</feature>
<keyword evidence="4" id="KW-0436">Ligase</keyword>
<dbReference type="InterPro" id="IPR013221">
    <property type="entry name" value="Mur_ligase_cen"/>
</dbReference>
<dbReference type="SUPFAM" id="SSF53244">
    <property type="entry name" value="MurD-like peptide ligases, peptide-binding domain"/>
    <property type="match status" value="1"/>
</dbReference>
<evidence type="ECO:0000256" key="4">
    <source>
        <dbReference type="ARBA" id="ARBA00022598"/>
    </source>
</evidence>
<protein>
    <submittedName>
        <fullName evidence="8">MedDCM-OCT-S31-C31-cds26</fullName>
    </submittedName>
</protein>
<evidence type="ECO:0000256" key="5">
    <source>
        <dbReference type="ARBA" id="ARBA00022741"/>
    </source>
</evidence>
<evidence type="ECO:0000256" key="3">
    <source>
        <dbReference type="ARBA" id="ARBA00022490"/>
    </source>
</evidence>
<proteinExistence type="predicted"/>
<keyword evidence="6" id="KW-0067">ATP-binding</keyword>
<evidence type="ECO:0000259" key="7">
    <source>
        <dbReference type="Pfam" id="PF08245"/>
    </source>
</evidence>
<evidence type="ECO:0000256" key="2">
    <source>
        <dbReference type="ARBA" id="ARBA00004752"/>
    </source>
</evidence>
<sequence>MKSLIFGYGLTGQSVERYLIRNNIDYLIYDDSREIVKNIDEPKLFKSQDINSIDQVIISPGVRPDNDLVLDFEARKIPIRTDIDIFASRYEGDIIGVTGTNGKTTFVSVLSNFLNSNGMQTITAGNVGTSPLDLPVENYDYVILELSSYQLHYTSSLKLDLAVIINIYPDHVDWHNDFLHYATAKLKILSFLDNEKSQRKVIGSSQDVIETNLPSSNETIKFNKIKMHPELILTLGETVKIIGNQSLYTTYLKYMENTEIKYPHRMENFLHLKKRNITFINDSKATNYHAVNQAAKLISQDEDEGILILHGITKETKDSELIIEPSFKKIIIPKSMNVKLGSNDAEIIYIDTIHDLKEKIRSLVNVNQVFLFSCGGSSFSDFNNYEERGDFFKELVISLEVNDG</sequence>